<comment type="subcellular location">
    <subcellularLocation>
        <location evidence="1 7">Nucleus</location>
    </subcellularLocation>
</comment>
<evidence type="ECO:0000256" key="5">
    <source>
        <dbReference type="ARBA" id="ARBA00023163"/>
    </source>
</evidence>
<evidence type="ECO:0000259" key="10">
    <source>
        <dbReference type="Pfam" id="PF08221"/>
    </source>
</evidence>
<feature type="domain" description="DNA-directed RNA polymerase III subunit RPC3 winged-helix" evidence="11">
    <location>
        <begin position="402"/>
        <end position="478"/>
    </location>
</feature>
<evidence type="ECO:0000259" key="9">
    <source>
        <dbReference type="Pfam" id="PF05645"/>
    </source>
</evidence>
<protein>
    <recommendedName>
        <fullName evidence="3 7">DNA-directed RNA polymerase III subunit RPC3</fullName>
        <shortName evidence="7">RNA polymerase III subunit C3</shortName>
    </recommendedName>
</protein>
<evidence type="ECO:0000259" key="11">
    <source>
        <dbReference type="Pfam" id="PF22536"/>
    </source>
</evidence>
<dbReference type="InParanoid" id="A0A674D8B0"/>
<dbReference type="GO" id="GO:0006351">
    <property type="term" value="P:DNA-templated transcription"/>
    <property type="evidence" value="ECO:0007669"/>
    <property type="project" value="InterPro"/>
</dbReference>
<dbReference type="FunFam" id="1.10.10.10:FF:000218">
    <property type="entry name" value="DNA-directed RNA polymerase III subunit RPC3"/>
    <property type="match status" value="1"/>
</dbReference>
<dbReference type="InterPro" id="IPR013197">
    <property type="entry name" value="RNA_pol_III_RPC82-rel_HTH"/>
</dbReference>
<reference evidence="12" key="2">
    <citation type="submission" date="2025-09" db="UniProtKB">
        <authorList>
            <consortium name="Ensembl"/>
        </authorList>
    </citation>
    <scope>IDENTIFICATION</scope>
</reference>
<dbReference type="InterPro" id="IPR008806">
    <property type="entry name" value="RNA_pol_III_Rpc82_C"/>
</dbReference>
<feature type="region of interest" description="Disordered" evidence="8">
    <location>
        <begin position="254"/>
        <end position="278"/>
    </location>
</feature>
<dbReference type="Pfam" id="PF20912">
    <property type="entry name" value="RPC3_helical"/>
    <property type="match status" value="1"/>
</dbReference>
<feature type="compositionally biased region" description="Basic and acidic residues" evidence="8">
    <location>
        <begin position="260"/>
        <end position="277"/>
    </location>
</feature>
<dbReference type="AlphaFoldDB" id="A0A674D8B0"/>
<keyword evidence="4 7" id="KW-0240">DNA-directed RNA polymerase</keyword>
<dbReference type="OMA" id="LTHEKDS"/>
<dbReference type="GO" id="GO:0003697">
    <property type="term" value="F:single-stranded DNA binding"/>
    <property type="evidence" value="ECO:0007669"/>
    <property type="project" value="UniProtKB-UniRule"/>
</dbReference>
<evidence type="ECO:0000256" key="8">
    <source>
        <dbReference type="SAM" id="MobiDB-lite"/>
    </source>
</evidence>
<keyword evidence="13" id="KW-1185">Reference proteome</keyword>
<name>A0A674D8B0_SALTR</name>
<reference evidence="12" key="1">
    <citation type="submission" date="2025-08" db="UniProtKB">
        <authorList>
            <consortium name="Ensembl"/>
        </authorList>
    </citation>
    <scope>IDENTIFICATION</scope>
</reference>
<feature type="region of interest" description="Disordered" evidence="8">
    <location>
        <begin position="170"/>
        <end position="199"/>
    </location>
</feature>
<dbReference type="FunCoup" id="A0A674D8B0">
    <property type="interactions" value="3132"/>
</dbReference>
<accession>A0A674D8B0</accession>
<keyword evidence="6 7" id="KW-0539">Nucleus</keyword>
<dbReference type="InterPro" id="IPR055207">
    <property type="entry name" value="POLR3C_WHD"/>
</dbReference>
<sequence>MTAQEVRLCGLLLQEHFGEVVERIGTHLLRAGAQNLRNIANETNTPLDLVKKSLCVLVQHGACEFGSGRRGPGSPVEYRASCERVLRVLRYPRYIYTAKTLYGDTGELIVEEVLQRGHMTMSNTVKTVADRLTHNMEEGRSMEYSEVVSAFSKLVETHFLQRCPPVAEMGTAATSTTPATPGTPAAPASTDPPTAESNPDCYKLPHVTLTGTANTPITHSIISPVCIPTCKPPAICNSVNICYTLACYVCGAGRGKRRRSSDDSEEQRRGKKAKMDSESCGDEGIYWQVNFERFHQHFRDQAIISAVASKLDQTSSEIVRTMLRMSEVTTTQTAAYTQPLSANEIFRSLPPNYSISRPILDQYLSLLVDDPMEFVGKSGDSGGGMYVVNLQRALANLARATLESVVQERFGSRSARIFRLLLRKRHLEQKQVEDFAMIPAKEAKDMLYTLLSENLVQLQEIPKTPDHAPSRTFYLYTVNQLPTARLLLQHCYKTVANLIERRLFETKENKRLLEKSQRIEAILASLQASGAEPEQLTEVEEMITAPERQQLEALRHHINKLDSTENQVDETVFLLESYIFSTKTK</sequence>
<evidence type="ECO:0000313" key="12">
    <source>
        <dbReference type="Ensembl" id="ENSSTUP00000091814.1"/>
    </source>
</evidence>
<evidence type="ECO:0000256" key="2">
    <source>
        <dbReference type="ARBA" id="ARBA00007206"/>
    </source>
</evidence>
<dbReference type="Gene3D" id="6.10.140.1450">
    <property type="match status" value="1"/>
</dbReference>
<dbReference type="FunFam" id="1.10.10.10:FF:000262">
    <property type="entry name" value="DNA-directed RNA polymerase III subunit RPC3"/>
    <property type="match status" value="1"/>
</dbReference>
<feature type="domain" description="RNA polymerase III subunit RPC82-related helix-turn-helix" evidence="10">
    <location>
        <begin position="8"/>
        <end position="66"/>
    </location>
</feature>
<feature type="domain" description="RNA polymerase III Rpc82 C -terminal" evidence="9">
    <location>
        <begin position="257"/>
        <end position="397"/>
    </location>
</feature>
<evidence type="ECO:0000256" key="1">
    <source>
        <dbReference type="ARBA" id="ARBA00004123"/>
    </source>
</evidence>
<evidence type="ECO:0000313" key="13">
    <source>
        <dbReference type="Proteomes" id="UP000472277"/>
    </source>
</evidence>
<feature type="compositionally biased region" description="Low complexity" evidence="8">
    <location>
        <begin position="170"/>
        <end position="195"/>
    </location>
</feature>
<dbReference type="Pfam" id="PF08221">
    <property type="entry name" value="HTH_9"/>
    <property type="match status" value="1"/>
</dbReference>
<evidence type="ECO:0000256" key="7">
    <source>
        <dbReference type="RuleBase" id="RU367076"/>
    </source>
</evidence>
<dbReference type="Ensembl" id="ENSSTUT00000097694.1">
    <property type="protein sequence ID" value="ENSSTUP00000091814.1"/>
    <property type="gene ID" value="ENSSTUG00000040136.1"/>
</dbReference>
<dbReference type="InterPro" id="IPR039748">
    <property type="entry name" value="RPC3"/>
</dbReference>
<dbReference type="Pfam" id="PF22536">
    <property type="entry name" value="WHD_POLR3C"/>
    <property type="match status" value="1"/>
</dbReference>
<gene>
    <name evidence="12" type="primary">POLR3C</name>
    <name evidence="12" type="synonym">LOC115176396</name>
</gene>
<evidence type="ECO:0000256" key="4">
    <source>
        <dbReference type="ARBA" id="ARBA00022478"/>
    </source>
</evidence>
<dbReference type="InterPro" id="IPR036388">
    <property type="entry name" value="WH-like_DNA-bd_sf"/>
</dbReference>
<proteinExistence type="inferred from homology"/>
<dbReference type="Proteomes" id="UP000472277">
    <property type="component" value="Chromosome 37"/>
</dbReference>
<comment type="function">
    <text evidence="7">DNA-dependent RNA polymerase catalyzes the transcription of DNA into RNA using the four ribonucleoside triphosphates as substrates. Specific core component of RNA polymerase III which synthesizes small RNAs, such as 5S rRNA and tRNAs.</text>
</comment>
<dbReference type="Gene3D" id="1.10.10.10">
    <property type="entry name" value="Winged helix-like DNA-binding domain superfamily/Winged helix DNA-binding domain"/>
    <property type="match status" value="4"/>
</dbReference>
<dbReference type="PANTHER" id="PTHR12949">
    <property type="entry name" value="RNA POLYMERASE III DNA DIRECTED -RELATED"/>
    <property type="match status" value="1"/>
</dbReference>
<comment type="similarity">
    <text evidence="2 7">Belongs to the eukaryotic RPC3/POLR3C RNA polymerase subunit family.</text>
</comment>
<dbReference type="GO" id="GO:0005666">
    <property type="term" value="C:RNA polymerase III complex"/>
    <property type="evidence" value="ECO:0007669"/>
    <property type="project" value="UniProtKB-UniRule"/>
</dbReference>
<keyword evidence="5 7" id="KW-0804">Transcription</keyword>
<dbReference type="FunFam" id="1.10.10.10:FF:000199">
    <property type="entry name" value="DNA-directed RNA polymerase III subunit RPC3"/>
    <property type="match status" value="1"/>
</dbReference>
<evidence type="ECO:0000256" key="6">
    <source>
        <dbReference type="ARBA" id="ARBA00023242"/>
    </source>
</evidence>
<dbReference type="FunFam" id="1.10.10.10:FF:000256">
    <property type="entry name" value="DNA-directed RNA polymerase III subunit RPC3"/>
    <property type="match status" value="1"/>
</dbReference>
<evidence type="ECO:0000256" key="3">
    <source>
        <dbReference type="ARBA" id="ARBA00016689"/>
    </source>
</evidence>
<dbReference type="PANTHER" id="PTHR12949:SF0">
    <property type="entry name" value="DNA-DIRECTED RNA POLYMERASE III SUBUNIT RPC3"/>
    <property type="match status" value="1"/>
</dbReference>
<organism evidence="12 13">
    <name type="scientific">Salmo trutta</name>
    <name type="common">Brown trout</name>
    <dbReference type="NCBI Taxonomy" id="8032"/>
    <lineage>
        <taxon>Eukaryota</taxon>
        <taxon>Metazoa</taxon>
        <taxon>Chordata</taxon>
        <taxon>Craniata</taxon>
        <taxon>Vertebrata</taxon>
        <taxon>Euteleostomi</taxon>
        <taxon>Actinopterygii</taxon>
        <taxon>Neopterygii</taxon>
        <taxon>Teleostei</taxon>
        <taxon>Protacanthopterygii</taxon>
        <taxon>Salmoniformes</taxon>
        <taxon>Salmonidae</taxon>
        <taxon>Salmoninae</taxon>
        <taxon>Salmo</taxon>
    </lineage>
</organism>
<dbReference type="GeneTree" id="ENSGT00390000002799"/>
<comment type="subunit">
    <text evidence="7">Component of the RNA polymerase III (Pol III) complex consisting of 17 subunits.</text>
</comment>
<dbReference type="Pfam" id="PF05645">
    <property type="entry name" value="RNA_pol_Rpc82"/>
    <property type="match status" value="1"/>
</dbReference>